<evidence type="ECO:0000313" key="2">
    <source>
        <dbReference type="EMBL" id="ELY26781.1"/>
    </source>
</evidence>
<dbReference type="PANTHER" id="PTHR30445">
    <property type="entry name" value="K(+)_H(+) ANTIPORTER SUBUNIT KHTT"/>
    <property type="match status" value="1"/>
</dbReference>
<evidence type="ECO:0000313" key="3">
    <source>
        <dbReference type="Proteomes" id="UP000011585"/>
    </source>
</evidence>
<dbReference type="InterPro" id="IPR050144">
    <property type="entry name" value="AAE_transporter"/>
</dbReference>
<name>L9UPZ4_HALBP</name>
<dbReference type="InterPro" id="IPR026278">
    <property type="entry name" value="KhtT"/>
</dbReference>
<organism evidence="2 3">
    <name type="scientific">Halogeometricum borinquense (strain ATCC 700274 / DSM 11551 / JCM 10706 / KCTC 4070 / PR3)</name>
    <dbReference type="NCBI Taxonomy" id="469382"/>
    <lineage>
        <taxon>Archaea</taxon>
        <taxon>Methanobacteriati</taxon>
        <taxon>Methanobacteriota</taxon>
        <taxon>Stenosarchaea group</taxon>
        <taxon>Halobacteria</taxon>
        <taxon>Halobacteriales</taxon>
        <taxon>Haloferacaceae</taxon>
        <taxon>Halogeometricum</taxon>
    </lineage>
</organism>
<gene>
    <name evidence="2" type="ORF">C499_11261</name>
</gene>
<accession>L9UPZ4</accession>
<evidence type="ECO:0000259" key="1">
    <source>
        <dbReference type="PROSITE" id="PS51202"/>
    </source>
</evidence>
<reference evidence="2 3" key="1">
    <citation type="journal article" date="2014" name="PLoS Genet.">
        <title>Phylogenetically driven sequencing of extremely halophilic archaea reveals strategies for static and dynamic osmo-response.</title>
        <authorList>
            <person name="Becker E.A."/>
            <person name="Seitzer P.M."/>
            <person name="Tritt A."/>
            <person name="Larsen D."/>
            <person name="Krusor M."/>
            <person name="Yao A.I."/>
            <person name="Wu D."/>
            <person name="Madern D."/>
            <person name="Eisen J.A."/>
            <person name="Darling A.E."/>
            <person name="Facciotti M.T."/>
        </authorList>
    </citation>
    <scope>NUCLEOTIDE SEQUENCE [LARGE SCALE GENOMIC DNA]</scope>
    <source>
        <strain evidence="2 3">DSM 11551</strain>
    </source>
</reference>
<dbReference type="Pfam" id="PF25991">
    <property type="entry name" value="KhtT_N"/>
    <property type="match status" value="1"/>
</dbReference>
<dbReference type="InterPro" id="IPR036721">
    <property type="entry name" value="RCK_C_sf"/>
</dbReference>
<dbReference type="SUPFAM" id="SSF116726">
    <property type="entry name" value="TrkA C-terminal domain-like"/>
    <property type="match status" value="1"/>
</dbReference>
<dbReference type="AlphaFoldDB" id="L9UPZ4"/>
<feature type="domain" description="RCK C-terminal" evidence="1">
    <location>
        <begin position="87"/>
        <end position="171"/>
    </location>
</feature>
<dbReference type="EMBL" id="AOHT01000037">
    <property type="protein sequence ID" value="ELY26781.1"/>
    <property type="molecule type" value="Genomic_DNA"/>
</dbReference>
<dbReference type="GO" id="GO:0006813">
    <property type="term" value="P:potassium ion transport"/>
    <property type="evidence" value="ECO:0007669"/>
    <property type="project" value="InterPro"/>
</dbReference>
<dbReference type="PATRIC" id="fig|469382.19.peg.2211"/>
<dbReference type="Gene3D" id="3.30.70.1450">
    <property type="entry name" value="Regulator of K+ conductance, C-terminal domain"/>
    <property type="match status" value="1"/>
</dbReference>
<sequence>MLLFRATEPHVVTVYESDLPGVGKKHEVELGDGGRLIIVTHNSGKREVFRRADADSDSEKLFELSDKLARQVGTLLEGAYFQPVETDRIETLLGDNTLLEWVEVGPDSPIAGQTLGESNLRQTTGASVIAIERDDGVTVSPGGDTTIEAGDTLVIIGPRQACRDALSTVRGD</sequence>
<dbReference type="Pfam" id="PF02080">
    <property type="entry name" value="TrkA_C"/>
    <property type="match status" value="1"/>
</dbReference>
<dbReference type="PROSITE" id="PS51202">
    <property type="entry name" value="RCK_C"/>
    <property type="match status" value="1"/>
</dbReference>
<dbReference type="Proteomes" id="UP000011585">
    <property type="component" value="Unassembled WGS sequence"/>
</dbReference>
<dbReference type="PIRSF" id="PIRSF005028">
    <property type="entry name" value="KhtT"/>
    <property type="match status" value="1"/>
</dbReference>
<dbReference type="InterPro" id="IPR058776">
    <property type="entry name" value="KhtT-like_N"/>
</dbReference>
<dbReference type="GO" id="GO:0008324">
    <property type="term" value="F:monoatomic cation transmembrane transporter activity"/>
    <property type="evidence" value="ECO:0007669"/>
    <property type="project" value="InterPro"/>
</dbReference>
<protein>
    <submittedName>
        <fullName evidence="2">Potassium/proton antiporter regulatory subunit, cpa2 family protein</fullName>
    </submittedName>
</protein>
<dbReference type="PANTHER" id="PTHR30445:SF8">
    <property type="entry name" value="K(+)_H(+) ANTIPORTER SUBUNIT KHTT"/>
    <property type="match status" value="1"/>
</dbReference>
<dbReference type="InterPro" id="IPR006037">
    <property type="entry name" value="RCK_C"/>
</dbReference>
<comment type="caution">
    <text evidence="2">The sequence shown here is derived from an EMBL/GenBank/DDBJ whole genome shotgun (WGS) entry which is preliminary data.</text>
</comment>
<proteinExistence type="predicted"/>